<dbReference type="EMBL" id="FNII01000001">
    <property type="protein sequence ID" value="SDM97675.1"/>
    <property type="molecule type" value="Genomic_DNA"/>
</dbReference>
<proteinExistence type="predicted"/>
<evidence type="ECO:0000313" key="1">
    <source>
        <dbReference type="EMBL" id="SDM97675.1"/>
    </source>
</evidence>
<organism evidence="1 2">
    <name type="scientific">Vreelandella arcis</name>
    <dbReference type="NCBI Taxonomy" id="416873"/>
    <lineage>
        <taxon>Bacteria</taxon>
        <taxon>Pseudomonadati</taxon>
        <taxon>Pseudomonadota</taxon>
        <taxon>Gammaproteobacteria</taxon>
        <taxon>Oceanospirillales</taxon>
        <taxon>Halomonadaceae</taxon>
        <taxon>Vreelandella</taxon>
    </lineage>
</organism>
<dbReference type="Proteomes" id="UP000199677">
    <property type="component" value="Unassembled WGS sequence"/>
</dbReference>
<keyword evidence="2" id="KW-1185">Reference proteome</keyword>
<sequence>MSLSQIEVSPHLSPSVLRLFLARSSFLRDVKSLSDEALKIYMIQHPPVVYGAKRGKSRTQLMCIANLFPLYLARLRLAGSEKVRVTLVDAPLSKNTEALALSLALTSETCHSLPPKDLSHYIVSLWEHLASSDHKALTALSEKFNSKTSFCEALSINRRNV</sequence>
<gene>
    <name evidence="1" type="ORF">SAMN04487951_101332</name>
</gene>
<accession>A0A1G9XN98</accession>
<protein>
    <submittedName>
        <fullName evidence="1">Uncharacterized protein</fullName>
    </submittedName>
</protein>
<dbReference type="STRING" id="416873.SAMN04487951_101332"/>
<name>A0A1G9XN98_9GAMM</name>
<evidence type="ECO:0000313" key="2">
    <source>
        <dbReference type="Proteomes" id="UP000199677"/>
    </source>
</evidence>
<reference evidence="2" key="1">
    <citation type="submission" date="2016-10" db="EMBL/GenBank/DDBJ databases">
        <authorList>
            <person name="Varghese N."/>
            <person name="Submissions S."/>
        </authorList>
    </citation>
    <scope>NUCLEOTIDE SEQUENCE [LARGE SCALE GENOMIC DNA]</scope>
    <source>
        <strain evidence="2">CGMCC 1.6494</strain>
    </source>
</reference>
<dbReference type="AlphaFoldDB" id="A0A1G9XN98"/>